<keyword evidence="3 7" id="KW-0694">RNA-binding</keyword>
<accession>A0A1F6E1Y0</accession>
<protein>
    <recommendedName>
        <fullName evidence="8">50S ribosomal protein L22</fullName>
    </recommendedName>
</protein>
<dbReference type="Pfam" id="PF00237">
    <property type="entry name" value="Ribosomal_L22"/>
    <property type="match status" value="1"/>
</dbReference>
<dbReference type="PANTHER" id="PTHR13501:SF8">
    <property type="entry name" value="LARGE RIBOSOMAL SUBUNIT PROTEIN UL22M"/>
    <property type="match status" value="1"/>
</dbReference>
<dbReference type="Proteomes" id="UP000177107">
    <property type="component" value="Unassembled WGS sequence"/>
</dbReference>
<comment type="subunit">
    <text evidence="7">Part of the 50S ribosomal subunit.</text>
</comment>
<evidence type="ECO:0000256" key="5">
    <source>
        <dbReference type="ARBA" id="ARBA00023274"/>
    </source>
</evidence>
<dbReference type="GO" id="GO:0006412">
    <property type="term" value="P:translation"/>
    <property type="evidence" value="ECO:0007669"/>
    <property type="project" value="InterPro"/>
</dbReference>
<dbReference type="GO" id="GO:0003735">
    <property type="term" value="F:structural constituent of ribosome"/>
    <property type="evidence" value="ECO:0007669"/>
    <property type="project" value="InterPro"/>
</dbReference>
<evidence type="ECO:0000313" key="9">
    <source>
        <dbReference type="EMBL" id="OGG67699.1"/>
    </source>
</evidence>
<dbReference type="InterPro" id="IPR047867">
    <property type="entry name" value="Ribosomal_uL22_bac/org-type"/>
</dbReference>
<comment type="similarity">
    <text evidence="1 6">Belongs to the universal ribosomal protein uL22 family.</text>
</comment>
<dbReference type="EMBL" id="MFLM01000029">
    <property type="protein sequence ID" value="OGG67699.1"/>
    <property type="molecule type" value="Genomic_DNA"/>
</dbReference>
<name>A0A1F6E1Y0_9BACT</name>
<dbReference type="Gene3D" id="3.90.470.10">
    <property type="entry name" value="Ribosomal protein L22/L17"/>
    <property type="match status" value="1"/>
</dbReference>
<dbReference type="PANTHER" id="PTHR13501">
    <property type="entry name" value="CHLOROPLAST 50S RIBOSOMAL PROTEIN L22-RELATED"/>
    <property type="match status" value="1"/>
</dbReference>
<dbReference type="AlphaFoldDB" id="A0A1F6E1Y0"/>
<dbReference type="CDD" id="cd00336">
    <property type="entry name" value="Ribosomal_L22"/>
    <property type="match status" value="1"/>
</dbReference>
<dbReference type="SUPFAM" id="SSF54843">
    <property type="entry name" value="Ribosomal protein L22"/>
    <property type="match status" value="1"/>
</dbReference>
<dbReference type="STRING" id="1798499.A3C95_01090"/>
<proteinExistence type="inferred from homology"/>
<evidence type="ECO:0000256" key="2">
    <source>
        <dbReference type="ARBA" id="ARBA00022730"/>
    </source>
</evidence>
<dbReference type="InterPro" id="IPR001063">
    <property type="entry name" value="Ribosomal_uL22"/>
</dbReference>
<evidence type="ECO:0000256" key="3">
    <source>
        <dbReference type="ARBA" id="ARBA00022884"/>
    </source>
</evidence>
<evidence type="ECO:0000256" key="1">
    <source>
        <dbReference type="ARBA" id="ARBA00009451"/>
    </source>
</evidence>
<gene>
    <name evidence="9" type="ORF">A3C95_01090</name>
</gene>
<dbReference type="GO" id="GO:0022625">
    <property type="term" value="C:cytosolic large ribosomal subunit"/>
    <property type="evidence" value="ECO:0007669"/>
    <property type="project" value="TreeGrafter"/>
</dbReference>
<dbReference type="NCBIfam" id="TIGR01044">
    <property type="entry name" value="rplV_bact"/>
    <property type="match status" value="1"/>
</dbReference>
<comment type="function">
    <text evidence="8">This protein binds specifically to 23S rRNA; its binding is stimulated by other ribosomal proteins, e.g., L4, L17, and L20. It is important during the early stages of 50S assembly. It makes multiple contacts with different domains of the 23S rRNA in the assembled 50S subunit and ribosome.</text>
</comment>
<evidence type="ECO:0000313" key="10">
    <source>
        <dbReference type="Proteomes" id="UP000177107"/>
    </source>
</evidence>
<keyword evidence="4 6" id="KW-0689">Ribosomal protein</keyword>
<evidence type="ECO:0000256" key="6">
    <source>
        <dbReference type="RuleBase" id="RU004005"/>
    </source>
</evidence>
<evidence type="ECO:0000256" key="4">
    <source>
        <dbReference type="ARBA" id="ARBA00022980"/>
    </source>
</evidence>
<dbReference type="InterPro" id="IPR036394">
    <property type="entry name" value="Ribosomal_uL22_sf"/>
</dbReference>
<reference evidence="9 10" key="1">
    <citation type="journal article" date="2016" name="Nat. Commun.">
        <title>Thousands of microbial genomes shed light on interconnected biogeochemical processes in an aquifer system.</title>
        <authorList>
            <person name="Anantharaman K."/>
            <person name="Brown C.T."/>
            <person name="Hug L.A."/>
            <person name="Sharon I."/>
            <person name="Castelle C.J."/>
            <person name="Probst A.J."/>
            <person name="Thomas B.C."/>
            <person name="Singh A."/>
            <person name="Wilkins M.J."/>
            <person name="Karaoz U."/>
            <person name="Brodie E.L."/>
            <person name="Williams K.H."/>
            <person name="Hubbard S.S."/>
            <person name="Banfield J.F."/>
        </authorList>
    </citation>
    <scope>NUCLEOTIDE SEQUENCE [LARGE SCALE GENOMIC DNA]</scope>
</reference>
<dbReference type="InterPro" id="IPR005727">
    <property type="entry name" value="Ribosomal_uL22_bac/chlpt-type"/>
</dbReference>
<sequence length="105" mass="11561">MQATLGNYNQTPRKVKLVADLVKGKKVPEALATLTFLPKRVADPIAKLIKSAAANAKVKGKDQGELTVKNIIVESAGMQKRYMPRAFGRASMIRRRRSRVKVSLA</sequence>
<evidence type="ECO:0000256" key="8">
    <source>
        <dbReference type="RuleBase" id="RU004008"/>
    </source>
</evidence>
<keyword evidence="5 6" id="KW-0687">Ribonucleoprotein</keyword>
<comment type="caution">
    <text evidence="9">The sequence shown here is derived from an EMBL/GenBank/DDBJ whole genome shotgun (WGS) entry which is preliminary data.</text>
</comment>
<organism evidence="9 10">
    <name type="scientific">Candidatus Kaiserbacteria bacterium RIFCSPHIGHO2_02_FULL_56_30</name>
    <dbReference type="NCBI Taxonomy" id="1798499"/>
    <lineage>
        <taxon>Bacteria</taxon>
        <taxon>Candidatus Kaiseribacteriota</taxon>
    </lineage>
</organism>
<evidence type="ECO:0000256" key="7">
    <source>
        <dbReference type="RuleBase" id="RU004006"/>
    </source>
</evidence>
<dbReference type="GO" id="GO:0019843">
    <property type="term" value="F:rRNA binding"/>
    <property type="evidence" value="ECO:0007669"/>
    <property type="project" value="UniProtKB-KW"/>
</dbReference>
<keyword evidence="2 7" id="KW-0699">rRNA-binding</keyword>